<dbReference type="EMBL" id="MU154569">
    <property type="protein sequence ID" value="KAF9494776.1"/>
    <property type="molecule type" value="Genomic_DNA"/>
</dbReference>
<gene>
    <name evidence="1" type="ORF">BDN71DRAFT_1507447</name>
</gene>
<reference evidence="1" key="1">
    <citation type="submission" date="2020-11" db="EMBL/GenBank/DDBJ databases">
        <authorList>
            <consortium name="DOE Joint Genome Institute"/>
            <person name="Ahrendt S."/>
            <person name="Riley R."/>
            <person name="Andreopoulos W."/>
            <person name="Labutti K."/>
            <person name="Pangilinan J."/>
            <person name="Ruiz-Duenas F.J."/>
            <person name="Barrasa J.M."/>
            <person name="Sanchez-Garcia M."/>
            <person name="Camarero S."/>
            <person name="Miyauchi S."/>
            <person name="Serrano A."/>
            <person name="Linde D."/>
            <person name="Babiker R."/>
            <person name="Drula E."/>
            <person name="Ayuso-Fernandez I."/>
            <person name="Pacheco R."/>
            <person name="Padilla G."/>
            <person name="Ferreira P."/>
            <person name="Barriuso J."/>
            <person name="Kellner H."/>
            <person name="Castanera R."/>
            <person name="Alfaro M."/>
            <person name="Ramirez L."/>
            <person name="Pisabarro A.G."/>
            <person name="Kuo A."/>
            <person name="Tritt A."/>
            <person name="Lipzen A."/>
            <person name="He G."/>
            <person name="Yan M."/>
            <person name="Ng V."/>
            <person name="Cullen D."/>
            <person name="Martin F."/>
            <person name="Rosso M.-N."/>
            <person name="Henrissat B."/>
            <person name="Hibbett D."/>
            <person name="Martinez A.T."/>
            <person name="Grigoriev I.V."/>
        </authorList>
    </citation>
    <scope>NUCLEOTIDE SEQUENCE</scope>
    <source>
        <strain evidence="1">ATCC 90797</strain>
    </source>
</reference>
<evidence type="ECO:0000313" key="2">
    <source>
        <dbReference type="Proteomes" id="UP000807025"/>
    </source>
</evidence>
<proteinExistence type="predicted"/>
<organism evidence="1 2">
    <name type="scientific">Pleurotus eryngii</name>
    <name type="common">Boletus of the steppes</name>
    <dbReference type="NCBI Taxonomy" id="5323"/>
    <lineage>
        <taxon>Eukaryota</taxon>
        <taxon>Fungi</taxon>
        <taxon>Dikarya</taxon>
        <taxon>Basidiomycota</taxon>
        <taxon>Agaricomycotina</taxon>
        <taxon>Agaricomycetes</taxon>
        <taxon>Agaricomycetidae</taxon>
        <taxon>Agaricales</taxon>
        <taxon>Pleurotineae</taxon>
        <taxon>Pleurotaceae</taxon>
        <taxon>Pleurotus</taxon>
    </lineage>
</organism>
<accession>A0A9P5ZZX5</accession>
<keyword evidence="2" id="KW-1185">Reference proteome</keyword>
<protein>
    <submittedName>
        <fullName evidence="1">Uncharacterized protein</fullName>
    </submittedName>
</protein>
<dbReference type="OrthoDB" id="3096923at2759"/>
<name>A0A9P5ZZX5_PLEER</name>
<sequence>MDKRVSPLRQLADIISASVAQIDAAFDESGIDYPSLDAPFNPTSPSEQLSMSPEVIQASMLAVAACAQLGATVKVPALTLYDVVGGVSYCDPQSYLHFD</sequence>
<dbReference type="AlphaFoldDB" id="A0A9P5ZZX5"/>
<comment type="caution">
    <text evidence="1">The sequence shown here is derived from an EMBL/GenBank/DDBJ whole genome shotgun (WGS) entry which is preliminary data.</text>
</comment>
<dbReference type="Proteomes" id="UP000807025">
    <property type="component" value="Unassembled WGS sequence"/>
</dbReference>
<evidence type="ECO:0000313" key="1">
    <source>
        <dbReference type="EMBL" id="KAF9494776.1"/>
    </source>
</evidence>